<evidence type="ECO:0000256" key="1">
    <source>
        <dbReference type="ARBA" id="ARBA00010692"/>
    </source>
</evidence>
<gene>
    <name evidence="4" type="ORF">ACFSMZ_12795</name>
</gene>
<feature type="transmembrane region" description="Helical" evidence="3">
    <location>
        <begin position="55"/>
        <end position="77"/>
    </location>
</feature>
<comment type="similarity">
    <text evidence="1 2">Belongs to the BioY family.</text>
</comment>
<keyword evidence="2" id="KW-0813">Transport</keyword>
<dbReference type="Gene3D" id="1.10.1760.20">
    <property type="match status" value="1"/>
</dbReference>
<keyword evidence="2" id="KW-1003">Cell membrane</keyword>
<dbReference type="PIRSF" id="PIRSF016661">
    <property type="entry name" value="BioY"/>
    <property type="match status" value="1"/>
</dbReference>
<keyword evidence="2 3" id="KW-0472">Membrane</keyword>
<keyword evidence="3" id="KW-0812">Transmembrane</keyword>
<feature type="transmembrane region" description="Helical" evidence="3">
    <location>
        <begin position="134"/>
        <end position="158"/>
    </location>
</feature>
<proteinExistence type="inferred from homology"/>
<protein>
    <recommendedName>
        <fullName evidence="2">Biotin transporter</fullName>
    </recommendedName>
</protein>
<evidence type="ECO:0000256" key="3">
    <source>
        <dbReference type="SAM" id="Phobius"/>
    </source>
</evidence>
<dbReference type="Proteomes" id="UP001597373">
    <property type="component" value="Unassembled WGS sequence"/>
</dbReference>
<reference evidence="5" key="1">
    <citation type="journal article" date="2019" name="Int. J. Syst. Evol. Microbiol.">
        <title>The Global Catalogue of Microorganisms (GCM) 10K type strain sequencing project: providing services to taxonomists for standard genome sequencing and annotation.</title>
        <authorList>
            <consortium name="The Broad Institute Genomics Platform"/>
            <consortium name="The Broad Institute Genome Sequencing Center for Infectious Disease"/>
            <person name="Wu L."/>
            <person name="Ma J."/>
        </authorList>
    </citation>
    <scope>NUCLEOTIDE SEQUENCE [LARGE SCALE GENOMIC DNA]</scope>
    <source>
        <strain evidence="5">KCTC 23707</strain>
    </source>
</reference>
<dbReference type="PANTHER" id="PTHR34295:SF1">
    <property type="entry name" value="BIOTIN TRANSPORTER BIOY"/>
    <property type="match status" value="1"/>
</dbReference>
<dbReference type="RefSeq" id="WP_345099736.1">
    <property type="nucleotide sequence ID" value="NZ_BAABGS010000070.1"/>
</dbReference>
<evidence type="ECO:0000256" key="2">
    <source>
        <dbReference type="PIRNR" id="PIRNR016661"/>
    </source>
</evidence>
<keyword evidence="3" id="KW-1133">Transmembrane helix</keyword>
<evidence type="ECO:0000313" key="4">
    <source>
        <dbReference type="EMBL" id="MFD2260633.1"/>
    </source>
</evidence>
<feature type="transmembrane region" description="Helical" evidence="3">
    <location>
        <begin position="22"/>
        <end position="43"/>
    </location>
</feature>
<organism evidence="4 5">
    <name type="scientific">Chelativorans composti</name>
    <dbReference type="NCBI Taxonomy" id="768533"/>
    <lineage>
        <taxon>Bacteria</taxon>
        <taxon>Pseudomonadati</taxon>
        <taxon>Pseudomonadota</taxon>
        <taxon>Alphaproteobacteria</taxon>
        <taxon>Hyphomicrobiales</taxon>
        <taxon>Phyllobacteriaceae</taxon>
        <taxon>Chelativorans</taxon>
    </lineage>
</organism>
<sequence>MLTAVTHPTLASRLFGLNVSRAVRLTLVVGGSLVLWASAKIQVPLYPVPMTMQTLVVLTLGMAFGWRLAAAAVALYLAQGAFGLPVFAGTPERGIGLAYVMGPTGGYLLGYLPAAALCGWLAERGWDRSIMKTAFAMLAGNVVIHTFGLAWLGAVIGWDKPVLALGLFPFALGDLTKLALAALILPLAWQLVGTRPELRRK</sequence>
<dbReference type="Pfam" id="PF02632">
    <property type="entry name" value="BioY"/>
    <property type="match status" value="1"/>
</dbReference>
<feature type="transmembrane region" description="Helical" evidence="3">
    <location>
        <begin position="170"/>
        <end position="192"/>
    </location>
</feature>
<dbReference type="InterPro" id="IPR003784">
    <property type="entry name" value="BioY"/>
</dbReference>
<dbReference type="EMBL" id="JBHUIR010000049">
    <property type="protein sequence ID" value="MFD2260633.1"/>
    <property type="molecule type" value="Genomic_DNA"/>
</dbReference>
<accession>A0ABW5DHS5</accession>
<feature type="transmembrane region" description="Helical" evidence="3">
    <location>
        <begin position="97"/>
        <end position="122"/>
    </location>
</feature>
<name>A0ABW5DHS5_9HYPH</name>
<comment type="subcellular location">
    <subcellularLocation>
        <location evidence="2">Cell membrane</location>
        <topology evidence="2">Multi-pass membrane protein</topology>
    </subcellularLocation>
</comment>
<evidence type="ECO:0000313" key="5">
    <source>
        <dbReference type="Proteomes" id="UP001597373"/>
    </source>
</evidence>
<keyword evidence="5" id="KW-1185">Reference proteome</keyword>
<comment type="caution">
    <text evidence="4">The sequence shown here is derived from an EMBL/GenBank/DDBJ whole genome shotgun (WGS) entry which is preliminary data.</text>
</comment>
<dbReference type="PANTHER" id="PTHR34295">
    <property type="entry name" value="BIOTIN TRANSPORTER BIOY"/>
    <property type="match status" value="1"/>
</dbReference>